<protein>
    <submittedName>
        <fullName evidence="1">Uncharacterized protein</fullName>
    </submittedName>
</protein>
<sequence>METTDDYFLVPPSMSAAAQLGNACPALARVCVFISMCSWLVTFPESIRPAESAKSVIVHGEGRTLRHAGAGLGSSAR</sequence>
<organism evidence="1 2">
    <name type="scientific">Portunus trituberculatus</name>
    <name type="common">Swimming crab</name>
    <name type="synonym">Neptunus trituberculatus</name>
    <dbReference type="NCBI Taxonomy" id="210409"/>
    <lineage>
        <taxon>Eukaryota</taxon>
        <taxon>Metazoa</taxon>
        <taxon>Ecdysozoa</taxon>
        <taxon>Arthropoda</taxon>
        <taxon>Crustacea</taxon>
        <taxon>Multicrustacea</taxon>
        <taxon>Malacostraca</taxon>
        <taxon>Eumalacostraca</taxon>
        <taxon>Eucarida</taxon>
        <taxon>Decapoda</taxon>
        <taxon>Pleocyemata</taxon>
        <taxon>Brachyura</taxon>
        <taxon>Eubrachyura</taxon>
        <taxon>Portunoidea</taxon>
        <taxon>Portunidae</taxon>
        <taxon>Portuninae</taxon>
        <taxon>Portunus</taxon>
    </lineage>
</organism>
<proteinExistence type="predicted"/>
<evidence type="ECO:0000313" key="1">
    <source>
        <dbReference type="EMBL" id="MPC12717.1"/>
    </source>
</evidence>
<comment type="caution">
    <text evidence="1">The sequence shown here is derived from an EMBL/GenBank/DDBJ whole genome shotgun (WGS) entry which is preliminary data.</text>
</comment>
<gene>
    <name evidence="1" type="ORF">E2C01_005422</name>
</gene>
<dbReference type="Proteomes" id="UP000324222">
    <property type="component" value="Unassembled WGS sequence"/>
</dbReference>
<keyword evidence="2" id="KW-1185">Reference proteome</keyword>
<dbReference type="AlphaFoldDB" id="A0A5B7CSG0"/>
<name>A0A5B7CSG0_PORTR</name>
<evidence type="ECO:0000313" key="2">
    <source>
        <dbReference type="Proteomes" id="UP000324222"/>
    </source>
</evidence>
<accession>A0A5B7CSG0</accession>
<reference evidence="1 2" key="1">
    <citation type="submission" date="2019-05" db="EMBL/GenBank/DDBJ databases">
        <title>Another draft genome of Portunus trituberculatus and its Hox gene families provides insights of decapod evolution.</title>
        <authorList>
            <person name="Jeong J.-H."/>
            <person name="Song I."/>
            <person name="Kim S."/>
            <person name="Choi T."/>
            <person name="Kim D."/>
            <person name="Ryu S."/>
            <person name="Kim W."/>
        </authorList>
    </citation>
    <scope>NUCLEOTIDE SEQUENCE [LARGE SCALE GENOMIC DNA]</scope>
    <source>
        <tissue evidence="1">Muscle</tissue>
    </source>
</reference>
<dbReference type="EMBL" id="VSRR010000232">
    <property type="protein sequence ID" value="MPC12717.1"/>
    <property type="molecule type" value="Genomic_DNA"/>
</dbReference>